<dbReference type="PANTHER" id="PTHR12459">
    <property type="entry name" value="TRANSMEMBRANE PROTEIN 135-RELATED"/>
    <property type="match status" value="1"/>
</dbReference>
<evidence type="ECO:0008006" key="4">
    <source>
        <dbReference type="Google" id="ProtNLM"/>
    </source>
</evidence>
<evidence type="ECO:0000256" key="1">
    <source>
        <dbReference type="SAM" id="Phobius"/>
    </source>
</evidence>
<keyword evidence="1" id="KW-0812">Transmembrane</keyword>
<dbReference type="OrthoDB" id="291792at2759"/>
<comment type="caution">
    <text evidence="2">The sequence shown here is derived from an EMBL/GenBank/DDBJ whole genome shotgun (WGS) entry which is preliminary data.</text>
</comment>
<reference evidence="2 3" key="1">
    <citation type="journal article" date="2015" name="Genome Biol.">
        <title>Comparative genomics of Steinernema reveals deeply conserved gene regulatory networks.</title>
        <authorList>
            <person name="Dillman A.R."/>
            <person name="Macchietto M."/>
            <person name="Porter C.F."/>
            <person name="Rogers A."/>
            <person name="Williams B."/>
            <person name="Antoshechkin I."/>
            <person name="Lee M.M."/>
            <person name="Goodwin Z."/>
            <person name="Lu X."/>
            <person name="Lewis E.E."/>
            <person name="Goodrich-Blair H."/>
            <person name="Stock S.P."/>
            <person name="Adams B.J."/>
            <person name="Sternberg P.W."/>
            <person name="Mortazavi A."/>
        </authorList>
    </citation>
    <scope>NUCLEOTIDE SEQUENCE [LARGE SCALE GENOMIC DNA]</scope>
    <source>
        <strain evidence="2 3">ALL</strain>
    </source>
</reference>
<gene>
    <name evidence="2" type="ORF">L596_003432</name>
</gene>
<proteinExistence type="predicted"/>
<dbReference type="InterPro" id="IPR026749">
    <property type="entry name" value="Tmem135"/>
</dbReference>
<name>A0A4U8USK5_STECR</name>
<dbReference type="Proteomes" id="UP000298663">
    <property type="component" value="Unassembled WGS sequence"/>
</dbReference>
<protein>
    <recommendedName>
        <fullName evidence="4">Transmembrane protein 135 N-terminal domain-containing protein</fullName>
    </recommendedName>
</protein>
<dbReference type="AlphaFoldDB" id="A0A4U8USK5"/>
<feature type="transmembrane region" description="Helical" evidence="1">
    <location>
        <begin position="21"/>
        <end position="48"/>
    </location>
</feature>
<evidence type="ECO:0000313" key="2">
    <source>
        <dbReference type="EMBL" id="TMS36206.1"/>
    </source>
</evidence>
<evidence type="ECO:0000313" key="3">
    <source>
        <dbReference type="Proteomes" id="UP000298663"/>
    </source>
</evidence>
<reference evidence="2 3" key="2">
    <citation type="journal article" date="2019" name="G3 (Bethesda)">
        <title>Hybrid Assembly of the Genome of the Entomopathogenic Nematode Steinernema carpocapsae Identifies the X-Chromosome.</title>
        <authorList>
            <person name="Serra L."/>
            <person name="Macchietto M."/>
            <person name="Macias-Munoz A."/>
            <person name="McGill C.J."/>
            <person name="Rodriguez I.M."/>
            <person name="Rodriguez B."/>
            <person name="Murad R."/>
            <person name="Mortazavi A."/>
        </authorList>
    </citation>
    <scope>NUCLEOTIDE SEQUENCE [LARGE SCALE GENOMIC DNA]</scope>
    <source>
        <strain evidence="2 3">ALL</strain>
    </source>
</reference>
<keyword evidence="3" id="KW-1185">Reference proteome</keyword>
<organism evidence="2 3">
    <name type="scientific">Steinernema carpocapsae</name>
    <name type="common">Entomopathogenic nematode</name>
    <dbReference type="NCBI Taxonomy" id="34508"/>
    <lineage>
        <taxon>Eukaryota</taxon>
        <taxon>Metazoa</taxon>
        <taxon>Ecdysozoa</taxon>
        <taxon>Nematoda</taxon>
        <taxon>Chromadorea</taxon>
        <taxon>Rhabditida</taxon>
        <taxon>Tylenchina</taxon>
        <taxon>Panagrolaimomorpha</taxon>
        <taxon>Strongyloidoidea</taxon>
        <taxon>Steinernematidae</taxon>
        <taxon>Steinernema</taxon>
    </lineage>
</organism>
<dbReference type="EMBL" id="AZBU02000001">
    <property type="protein sequence ID" value="TMS36206.1"/>
    <property type="molecule type" value="Genomic_DNA"/>
</dbReference>
<sequence length="154" mass="17490">MPLLYHASECTLKRTIMPDKAIQIVSGGLSASAMMVYPSVSIAMYIMWKLIETVYLNLAAKGYLPIVRHGDILLYTLSTGYVLGNAALEPQAIRKGYWQFLCGLTGQRVPLFNRRLFDKFGFDSQKMFEDYVPKINPKYTTINPALYLPTRLLK</sequence>
<keyword evidence="1" id="KW-1133">Transmembrane helix</keyword>
<keyword evidence="1" id="KW-0472">Membrane</keyword>
<dbReference type="PANTHER" id="PTHR12459:SF15">
    <property type="entry name" value="TRANSMEMBRANE PROTEIN 135"/>
    <property type="match status" value="1"/>
</dbReference>
<accession>A0A4U8USK5</accession>